<feature type="transmembrane region" description="Helical" evidence="5">
    <location>
        <begin position="37"/>
        <end position="59"/>
    </location>
</feature>
<accession>A0A3Q0J2C6</accession>
<feature type="transmembrane region" description="Helical" evidence="5">
    <location>
        <begin position="94"/>
        <end position="113"/>
    </location>
</feature>
<dbReference type="InterPro" id="IPR018499">
    <property type="entry name" value="Tetraspanin/Peripherin"/>
</dbReference>
<evidence type="ECO:0000313" key="8">
    <source>
        <dbReference type="RefSeq" id="XP_026682576.1"/>
    </source>
</evidence>
<keyword evidence="6" id="KW-0732">Signal</keyword>
<dbReference type="PRINTS" id="PR00259">
    <property type="entry name" value="TMFOUR"/>
</dbReference>
<comment type="subcellular location">
    <subcellularLocation>
        <location evidence="1">Membrane</location>
        <topology evidence="1">Multi-pass membrane protein</topology>
    </subcellularLocation>
</comment>
<feature type="chain" id="PRO_5018297062" evidence="6">
    <location>
        <begin position="28"/>
        <end position="132"/>
    </location>
</feature>
<evidence type="ECO:0000256" key="5">
    <source>
        <dbReference type="SAM" id="Phobius"/>
    </source>
</evidence>
<dbReference type="Pfam" id="PF00335">
    <property type="entry name" value="Tetraspanin"/>
    <property type="match status" value="1"/>
</dbReference>
<evidence type="ECO:0000256" key="4">
    <source>
        <dbReference type="ARBA" id="ARBA00023136"/>
    </source>
</evidence>
<dbReference type="GO" id="GO:0016020">
    <property type="term" value="C:membrane"/>
    <property type="evidence" value="ECO:0007669"/>
    <property type="project" value="UniProtKB-SubCell"/>
</dbReference>
<feature type="signal peptide" evidence="6">
    <location>
        <begin position="1"/>
        <end position="27"/>
    </location>
</feature>
<reference evidence="8" key="1">
    <citation type="submission" date="2025-08" db="UniProtKB">
        <authorList>
            <consortium name="RefSeq"/>
        </authorList>
    </citation>
    <scope>IDENTIFICATION</scope>
</reference>
<dbReference type="Proteomes" id="UP000079169">
    <property type="component" value="Unplaced"/>
</dbReference>
<keyword evidence="4 5" id="KW-0472">Membrane</keyword>
<dbReference type="GeneID" id="108252958"/>
<evidence type="ECO:0000256" key="2">
    <source>
        <dbReference type="ARBA" id="ARBA00022692"/>
    </source>
</evidence>
<evidence type="ECO:0000313" key="7">
    <source>
        <dbReference type="Proteomes" id="UP000079169"/>
    </source>
</evidence>
<keyword evidence="3 5" id="KW-1133">Transmembrane helix</keyword>
<dbReference type="STRING" id="121845.A0A3Q0J2C6"/>
<sequence>MLVLRYFTKFFVKLIFLVLLGAMGTMAEPCGCLSKYFVCIVSFLLFIAGSISVAVGLWVHYDKQSFSKFLTTVDDSVQFPGLSGFTHPDALTDVSLLLIISGGIICLVSFLGYCGSCYNCPCMTALVSSVSF</sequence>
<evidence type="ECO:0000256" key="6">
    <source>
        <dbReference type="SAM" id="SignalP"/>
    </source>
</evidence>
<proteinExistence type="predicted"/>
<keyword evidence="7" id="KW-1185">Reference proteome</keyword>
<evidence type="ECO:0000256" key="3">
    <source>
        <dbReference type="ARBA" id="ARBA00022989"/>
    </source>
</evidence>
<dbReference type="KEGG" id="dci:108252958"/>
<organism evidence="7 8">
    <name type="scientific">Diaphorina citri</name>
    <name type="common">Asian citrus psyllid</name>
    <dbReference type="NCBI Taxonomy" id="121845"/>
    <lineage>
        <taxon>Eukaryota</taxon>
        <taxon>Metazoa</taxon>
        <taxon>Ecdysozoa</taxon>
        <taxon>Arthropoda</taxon>
        <taxon>Hexapoda</taxon>
        <taxon>Insecta</taxon>
        <taxon>Pterygota</taxon>
        <taxon>Neoptera</taxon>
        <taxon>Paraneoptera</taxon>
        <taxon>Hemiptera</taxon>
        <taxon>Sternorrhyncha</taxon>
        <taxon>Psylloidea</taxon>
        <taxon>Psyllidae</taxon>
        <taxon>Diaphorininae</taxon>
        <taxon>Diaphorina</taxon>
    </lineage>
</organism>
<evidence type="ECO:0000256" key="1">
    <source>
        <dbReference type="ARBA" id="ARBA00004141"/>
    </source>
</evidence>
<gene>
    <name evidence="8" type="primary">LOC108252958</name>
</gene>
<name>A0A3Q0J2C6_DIACI</name>
<protein>
    <submittedName>
        <fullName evidence="8">Tetraspanin-8-like</fullName>
    </submittedName>
</protein>
<keyword evidence="2 5" id="KW-0812">Transmembrane</keyword>
<dbReference type="RefSeq" id="XP_026682576.1">
    <property type="nucleotide sequence ID" value="XM_026826775.1"/>
</dbReference>
<dbReference type="AlphaFoldDB" id="A0A3Q0J2C6"/>
<dbReference type="PaxDb" id="121845-A0A3Q0J2C6"/>